<keyword evidence="6" id="KW-0030">Aminoacyl-tRNA synthetase</keyword>
<dbReference type="Gene3D" id="3.30.1360.30">
    <property type="entry name" value="GAD-like domain"/>
    <property type="match status" value="1"/>
</dbReference>
<comment type="caution">
    <text evidence="8">The sequence shown here is derived from an EMBL/GenBank/DDBJ whole genome shotgun (WGS) entry which is preliminary data.</text>
</comment>
<dbReference type="PROSITE" id="PS50862">
    <property type="entry name" value="AA_TRNA_LIGASE_II"/>
    <property type="match status" value="1"/>
</dbReference>
<organism evidence="8 9">
    <name type="scientific">Marasmius crinis-equi</name>
    <dbReference type="NCBI Taxonomy" id="585013"/>
    <lineage>
        <taxon>Eukaryota</taxon>
        <taxon>Fungi</taxon>
        <taxon>Dikarya</taxon>
        <taxon>Basidiomycota</taxon>
        <taxon>Agaricomycotina</taxon>
        <taxon>Agaricomycetes</taxon>
        <taxon>Agaricomycetidae</taxon>
        <taxon>Agaricales</taxon>
        <taxon>Marasmiineae</taxon>
        <taxon>Marasmiaceae</taxon>
        <taxon>Marasmius</taxon>
    </lineage>
</organism>
<dbReference type="InterPro" id="IPR045864">
    <property type="entry name" value="aa-tRNA-synth_II/BPL/LPL"/>
</dbReference>
<dbReference type="EC" id="6.1.1.12" evidence="8"/>
<proteinExistence type="inferred from homology"/>
<evidence type="ECO:0000256" key="2">
    <source>
        <dbReference type="ARBA" id="ARBA00022598"/>
    </source>
</evidence>
<dbReference type="InterPro" id="IPR012340">
    <property type="entry name" value="NA-bd_OB-fold"/>
</dbReference>
<dbReference type="InterPro" id="IPR004115">
    <property type="entry name" value="GAD-like_sf"/>
</dbReference>
<dbReference type="InterPro" id="IPR004365">
    <property type="entry name" value="NA-bd_OB_tRNA"/>
</dbReference>
<keyword evidence="3" id="KW-0547">Nucleotide-binding</keyword>
<evidence type="ECO:0000313" key="9">
    <source>
        <dbReference type="Proteomes" id="UP001465976"/>
    </source>
</evidence>
<dbReference type="SUPFAM" id="SSF50249">
    <property type="entry name" value="Nucleic acid-binding proteins"/>
    <property type="match status" value="1"/>
</dbReference>
<gene>
    <name evidence="8" type="primary">MSD1</name>
    <name evidence="8" type="ORF">V5O48_001231</name>
</gene>
<dbReference type="InterPro" id="IPR047089">
    <property type="entry name" value="Asp-tRNA-ligase_1_N"/>
</dbReference>
<evidence type="ECO:0000313" key="8">
    <source>
        <dbReference type="EMBL" id="KAL0580766.1"/>
    </source>
</evidence>
<accession>A0ABR3FYY4</accession>
<dbReference type="CDD" id="cd04317">
    <property type="entry name" value="EcAspRS_like_N"/>
    <property type="match status" value="1"/>
</dbReference>
<dbReference type="Gene3D" id="2.40.50.140">
    <property type="entry name" value="Nucleic acid-binding proteins"/>
    <property type="match status" value="1"/>
</dbReference>
<dbReference type="Pfam" id="PF01336">
    <property type="entry name" value="tRNA_anti-codon"/>
    <property type="match status" value="1"/>
</dbReference>
<keyword evidence="4" id="KW-0067">ATP-binding</keyword>
<evidence type="ECO:0000256" key="5">
    <source>
        <dbReference type="ARBA" id="ARBA00022917"/>
    </source>
</evidence>
<dbReference type="SUPFAM" id="SSF55681">
    <property type="entry name" value="Class II aaRS and biotin synthetases"/>
    <property type="match status" value="1"/>
</dbReference>
<evidence type="ECO:0000256" key="6">
    <source>
        <dbReference type="ARBA" id="ARBA00023146"/>
    </source>
</evidence>
<dbReference type="Pfam" id="PF00152">
    <property type="entry name" value="tRNA-synt_2"/>
    <property type="match status" value="2"/>
</dbReference>
<feature type="domain" description="Aminoacyl-transfer RNA synthetases class-II family profile" evidence="7">
    <location>
        <begin position="208"/>
        <end position="525"/>
    </location>
</feature>
<dbReference type="InterPro" id="IPR002312">
    <property type="entry name" value="Asp/Asn-tRNA-synth_IIb"/>
</dbReference>
<keyword evidence="5" id="KW-0648">Protein biosynthesis</keyword>
<protein>
    <submittedName>
        <fullName evidence="8">Aspartate--tRNA ligase msd1</fullName>
        <ecNumber evidence="8">6.1.1.12</ecNumber>
    </submittedName>
</protein>
<dbReference type="PRINTS" id="PR01042">
    <property type="entry name" value="TRNASYNTHASP"/>
</dbReference>
<dbReference type="PANTHER" id="PTHR22594:SF5">
    <property type="entry name" value="ASPARTATE--TRNA LIGASE, MITOCHONDRIAL"/>
    <property type="match status" value="1"/>
</dbReference>
<keyword evidence="9" id="KW-1185">Reference proteome</keyword>
<dbReference type="InterPro" id="IPR006195">
    <property type="entry name" value="aa-tRNA-synth_II"/>
</dbReference>
<dbReference type="Proteomes" id="UP001465976">
    <property type="component" value="Unassembled WGS sequence"/>
</dbReference>
<dbReference type="EMBL" id="JBAHYK010000023">
    <property type="protein sequence ID" value="KAL0580766.1"/>
    <property type="molecule type" value="Genomic_DNA"/>
</dbReference>
<evidence type="ECO:0000256" key="3">
    <source>
        <dbReference type="ARBA" id="ARBA00022741"/>
    </source>
</evidence>
<reference evidence="8 9" key="1">
    <citation type="submission" date="2024-02" db="EMBL/GenBank/DDBJ databases">
        <title>A draft genome for the cacao thread blight pathogen Marasmius crinis-equi.</title>
        <authorList>
            <person name="Cohen S.P."/>
            <person name="Baruah I.K."/>
            <person name="Amoako-Attah I."/>
            <person name="Bukari Y."/>
            <person name="Meinhardt L.W."/>
            <person name="Bailey B.A."/>
        </authorList>
    </citation>
    <scope>NUCLEOTIDE SEQUENCE [LARGE SCALE GENOMIC DNA]</scope>
    <source>
        <strain evidence="8 9">GH-76</strain>
    </source>
</reference>
<dbReference type="InterPro" id="IPR004364">
    <property type="entry name" value="Aa-tRNA-synt_II"/>
</dbReference>
<evidence type="ECO:0000256" key="4">
    <source>
        <dbReference type="ARBA" id="ARBA00022840"/>
    </source>
</evidence>
<evidence type="ECO:0000256" key="1">
    <source>
        <dbReference type="ARBA" id="ARBA00006303"/>
    </source>
</evidence>
<keyword evidence="2 8" id="KW-0436">Ligase</keyword>
<dbReference type="PANTHER" id="PTHR22594">
    <property type="entry name" value="ASPARTYL/LYSYL-TRNA SYNTHETASE"/>
    <property type="match status" value="1"/>
</dbReference>
<dbReference type="GO" id="GO:0004815">
    <property type="term" value="F:aspartate-tRNA ligase activity"/>
    <property type="evidence" value="ECO:0007669"/>
    <property type="project" value="UniProtKB-EC"/>
</dbReference>
<name>A0ABR3FYY4_9AGAR</name>
<dbReference type="Gene3D" id="3.30.930.10">
    <property type="entry name" value="Bira Bifunctional Protein, Domain 2"/>
    <property type="match status" value="1"/>
</dbReference>
<evidence type="ECO:0000259" key="7">
    <source>
        <dbReference type="PROSITE" id="PS50862"/>
    </source>
</evidence>
<sequence>MRALLPVVRAPRAHFSRLYLSRCVAFPNFYHSSPKLRSQDSQEPPNHPSRLVAHSAPFPARTHTCGTLSARDAGSCVVLAGWLLPERSPSRKGKLVSFFPLKDSTGTVQLILDRSEAASELQPFRDIPPESSVLVQGTVHVRPSTARRPGPTGEIDVQVERFILLNPADPAMPFLPSNPHNLPNEELRLRYRYLDLRRSTLTENLAKRSKVARLVRNLLHEHNFVEVETPILLRSSVEGAREYLVPTRTNVNSTSPSFYALQQSPQQPKQLLVASGAVDRYYQIAKCFRDEDGRKDRQPEFTQIDLEMAYVSWGSEDSNQDTNSPWSHEWRIGGGQVRDVVESIIKKIWTEVENVELPHQFQTMTYHEAMSRFGSDKPDTRFGLQVTDVTKHLPPELQASFQRSDEILECIVVSPSRSPEFVAASRKCERDPAVEGTQERFTFTEQNSSHWLLRSKSVGWVSPDPSGLGPGINIAPVNERLNLEPGDFVWLARRSKTPKGGSTALGRQRLQLLEHALAAGNLSLPEDPHFLWITEFPLFTRSDDDKEFLAKGRWTSSHHPFTAPMWQDVGALFEGRVEAVRGQHYDLVLNGVEIGGGSVRVHDASMQDHIFTNILQV</sequence>
<comment type="similarity">
    <text evidence="1">Belongs to the class-II aminoacyl-tRNA synthetase family. Type 1 subfamily.</text>
</comment>